<feature type="region of interest" description="Disordered" evidence="1">
    <location>
        <begin position="25"/>
        <end position="109"/>
    </location>
</feature>
<sequence length="169" mass="18457">MEVRLTGLAEALEMSLQGIQHHAKEVGLSESRQEETLENDSSAKGGKEKPAESPQDVEASEDANKNSGSTQTGEKPAGGRITPLRSRRNLAKSGMESHTRSLWEAKGQRDVEDQVKPLDIWCTRAACVVGGADVSCTHRGAQLRKLISMVPENRTDCEVSFGTNCEKHW</sequence>
<dbReference type="Proteomes" id="UP001066276">
    <property type="component" value="Chromosome 2_1"/>
</dbReference>
<gene>
    <name evidence="2" type="ORF">NDU88_003566</name>
</gene>
<dbReference type="EMBL" id="JANPWB010000003">
    <property type="protein sequence ID" value="KAJ1199733.1"/>
    <property type="molecule type" value="Genomic_DNA"/>
</dbReference>
<feature type="compositionally biased region" description="Basic and acidic residues" evidence="1">
    <location>
        <begin position="25"/>
        <end position="35"/>
    </location>
</feature>
<name>A0AAV7VHG7_PLEWA</name>
<feature type="compositionally biased region" description="Basic and acidic residues" evidence="1">
    <location>
        <begin position="95"/>
        <end position="109"/>
    </location>
</feature>
<reference evidence="2" key="1">
    <citation type="journal article" date="2022" name="bioRxiv">
        <title>Sequencing and chromosome-scale assembly of the giantPleurodeles waltlgenome.</title>
        <authorList>
            <person name="Brown T."/>
            <person name="Elewa A."/>
            <person name="Iarovenko S."/>
            <person name="Subramanian E."/>
            <person name="Araus A.J."/>
            <person name="Petzold A."/>
            <person name="Susuki M."/>
            <person name="Suzuki K.-i.T."/>
            <person name="Hayashi T."/>
            <person name="Toyoda A."/>
            <person name="Oliveira C."/>
            <person name="Osipova E."/>
            <person name="Leigh N.D."/>
            <person name="Simon A."/>
            <person name="Yun M.H."/>
        </authorList>
    </citation>
    <scope>NUCLEOTIDE SEQUENCE</scope>
    <source>
        <strain evidence="2">20211129_DDA</strain>
        <tissue evidence="2">Liver</tissue>
    </source>
</reference>
<comment type="caution">
    <text evidence="2">The sequence shown here is derived from an EMBL/GenBank/DDBJ whole genome shotgun (WGS) entry which is preliminary data.</text>
</comment>
<dbReference type="AlphaFoldDB" id="A0AAV7VHG7"/>
<evidence type="ECO:0000313" key="3">
    <source>
        <dbReference type="Proteomes" id="UP001066276"/>
    </source>
</evidence>
<accession>A0AAV7VHG7</accession>
<protein>
    <submittedName>
        <fullName evidence="2">Uncharacterized protein</fullName>
    </submittedName>
</protein>
<evidence type="ECO:0000256" key="1">
    <source>
        <dbReference type="SAM" id="MobiDB-lite"/>
    </source>
</evidence>
<keyword evidence="3" id="KW-1185">Reference proteome</keyword>
<organism evidence="2 3">
    <name type="scientific">Pleurodeles waltl</name>
    <name type="common">Iberian ribbed newt</name>
    <dbReference type="NCBI Taxonomy" id="8319"/>
    <lineage>
        <taxon>Eukaryota</taxon>
        <taxon>Metazoa</taxon>
        <taxon>Chordata</taxon>
        <taxon>Craniata</taxon>
        <taxon>Vertebrata</taxon>
        <taxon>Euteleostomi</taxon>
        <taxon>Amphibia</taxon>
        <taxon>Batrachia</taxon>
        <taxon>Caudata</taxon>
        <taxon>Salamandroidea</taxon>
        <taxon>Salamandridae</taxon>
        <taxon>Pleurodelinae</taxon>
        <taxon>Pleurodeles</taxon>
    </lineage>
</organism>
<evidence type="ECO:0000313" key="2">
    <source>
        <dbReference type="EMBL" id="KAJ1199733.1"/>
    </source>
</evidence>
<proteinExistence type="predicted"/>